<reference evidence="2" key="1">
    <citation type="submission" date="2020-05" db="UniProtKB">
        <authorList>
            <consortium name="EnsemblMetazoa"/>
        </authorList>
    </citation>
    <scope>IDENTIFICATION</scope>
    <source>
        <strain evidence="2">Yale</strain>
    </source>
</reference>
<keyword evidence="3" id="KW-1185">Reference proteome</keyword>
<evidence type="ECO:0000256" key="1">
    <source>
        <dbReference type="SAM" id="MobiDB-lite"/>
    </source>
</evidence>
<feature type="compositionally biased region" description="Polar residues" evidence="1">
    <location>
        <begin position="153"/>
        <end position="163"/>
    </location>
</feature>
<evidence type="ECO:0000313" key="3">
    <source>
        <dbReference type="Proteomes" id="UP000092444"/>
    </source>
</evidence>
<protein>
    <submittedName>
        <fullName evidence="2">Uncharacterized protein</fullName>
    </submittedName>
</protein>
<dbReference type="EnsemblMetazoa" id="GMOY001959-RA">
    <property type="protein sequence ID" value="GMOY001959-PA"/>
    <property type="gene ID" value="GMOY001959"/>
</dbReference>
<proteinExistence type="predicted"/>
<dbReference type="VEuPathDB" id="VectorBase:GMOY001959"/>
<feature type="region of interest" description="Disordered" evidence="1">
    <location>
        <begin position="153"/>
        <end position="173"/>
    </location>
</feature>
<accession>A0A1B0FEE5</accession>
<name>A0A1B0FEE5_GLOMM</name>
<sequence>MLITACMAGLREAYRCLKCRSSLMTIFCSAMVVTPCKFANFGSSWRRKRSMHRFLASVFFRGRSAVSWSSTSARGFPWNASGLPRASFGIVSTPGSPVGVWPGVPLGRHVAVLFAHFSLAPNILRKLHPSSNGSCPRHDDKVKVRGAVSESEQTCFSDETGSRTGVHRGRDSSVCDDDGRANSVFFEV</sequence>
<evidence type="ECO:0000313" key="2">
    <source>
        <dbReference type="EnsemblMetazoa" id="GMOY001959-PA"/>
    </source>
</evidence>
<dbReference type="EMBL" id="CCAG010011526">
    <property type="status" value="NOT_ANNOTATED_CDS"/>
    <property type="molecule type" value="Genomic_DNA"/>
</dbReference>
<dbReference type="STRING" id="37546.A0A1B0FEE5"/>
<dbReference type="AlphaFoldDB" id="A0A1B0FEE5"/>
<organism evidence="2 3">
    <name type="scientific">Glossina morsitans morsitans</name>
    <name type="common">Savannah tsetse fly</name>
    <dbReference type="NCBI Taxonomy" id="37546"/>
    <lineage>
        <taxon>Eukaryota</taxon>
        <taxon>Metazoa</taxon>
        <taxon>Ecdysozoa</taxon>
        <taxon>Arthropoda</taxon>
        <taxon>Hexapoda</taxon>
        <taxon>Insecta</taxon>
        <taxon>Pterygota</taxon>
        <taxon>Neoptera</taxon>
        <taxon>Endopterygota</taxon>
        <taxon>Diptera</taxon>
        <taxon>Brachycera</taxon>
        <taxon>Muscomorpha</taxon>
        <taxon>Hippoboscoidea</taxon>
        <taxon>Glossinidae</taxon>
        <taxon>Glossina</taxon>
    </lineage>
</organism>
<dbReference type="Proteomes" id="UP000092444">
    <property type="component" value="Unassembled WGS sequence"/>
</dbReference>